<dbReference type="EMBL" id="BOOH01000016">
    <property type="protein sequence ID" value="GIH75441.1"/>
    <property type="molecule type" value="Genomic_DNA"/>
</dbReference>
<dbReference type="Proteomes" id="UP000616724">
    <property type="component" value="Unassembled WGS sequence"/>
</dbReference>
<protein>
    <submittedName>
        <fullName evidence="1">Uncharacterized protein</fullName>
    </submittedName>
</protein>
<evidence type="ECO:0000313" key="2">
    <source>
        <dbReference type="Proteomes" id="UP000616724"/>
    </source>
</evidence>
<comment type="caution">
    <text evidence="1">The sequence shown here is derived from an EMBL/GenBank/DDBJ whole genome shotgun (WGS) entry which is preliminary data.</text>
</comment>
<sequence length="86" mass="9530">MRGEEPAEIRDANLHLDACGDGRIVVNGLYKLIDGYDAADIEQQGRQDDLLPRAPWVDAKPVSDDFERTQQAKLHACLLDDNQAPA</sequence>
<organism evidence="1 2">
    <name type="scientific">Planobispora longispora</name>
    <dbReference type="NCBI Taxonomy" id="28887"/>
    <lineage>
        <taxon>Bacteria</taxon>
        <taxon>Bacillati</taxon>
        <taxon>Actinomycetota</taxon>
        <taxon>Actinomycetes</taxon>
        <taxon>Streptosporangiales</taxon>
        <taxon>Streptosporangiaceae</taxon>
        <taxon>Planobispora</taxon>
    </lineage>
</organism>
<evidence type="ECO:0000313" key="1">
    <source>
        <dbReference type="EMBL" id="GIH75441.1"/>
    </source>
</evidence>
<name>A0A8J3RJS3_9ACTN</name>
<dbReference type="AlphaFoldDB" id="A0A8J3RJS3"/>
<proteinExistence type="predicted"/>
<gene>
    <name evidence="1" type="ORF">Plo01_18700</name>
</gene>
<accession>A0A8J3RJS3</accession>
<reference evidence="1 2" key="1">
    <citation type="submission" date="2021-01" db="EMBL/GenBank/DDBJ databases">
        <title>Whole genome shotgun sequence of Planobispora longispora NBRC 13918.</title>
        <authorList>
            <person name="Komaki H."/>
            <person name="Tamura T."/>
        </authorList>
    </citation>
    <scope>NUCLEOTIDE SEQUENCE [LARGE SCALE GENOMIC DNA]</scope>
    <source>
        <strain evidence="1 2">NBRC 13918</strain>
    </source>
</reference>
<keyword evidence="2" id="KW-1185">Reference proteome</keyword>